<evidence type="ECO:0008006" key="4">
    <source>
        <dbReference type="Google" id="ProtNLM"/>
    </source>
</evidence>
<evidence type="ECO:0000313" key="3">
    <source>
        <dbReference type="Proteomes" id="UP001165069"/>
    </source>
</evidence>
<dbReference type="Proteomes" id="UP001165069">
    <property type="component" value="Unassembled WGS sequence"/>
</dbReference>
<evidence type="ECO:0000313" key="2">
    <source>
        <dbReference type="EMBL" id="GLH71756.1"/>
    </source>
</evidence>
<reference evidence="2 3" key="1">
    <citation type="journal article" date="2023" name="Antonie Van Leeuwenhoek">
        <title>Mesoterricola silvestris gen. nov., sp. nov., Mesoterricola sediminis sp. nov., Geothrix oryzae sp. nov., Geothrix edaphica sp. nov., Geothrix rubra sp. nov., and Geothrix limicola sp. nov., six novel members of Acidobacteriota isolated from soils.</title>
        <authorList>
            <person name="Itoh H."/>
            <person name="Sugisawa Y."/>
            <person name="Mise K."/>
            <person name="Xu Z."/>
            <person name="Kuniyasu M."/>
            <person name="Ushijima N."/>
            <person name="Kawano K."/>
            <person name="Kobayashi E."/>
            <person name="Shiratori Y."/>
            <person name="Masuda Y."/>
            <person name="Senoo K."/>
        </authorList>
    </citation>
    <scope>NUCLEOTIDE SEQUENCE [LARGE SCALE GENOMIC DNA]</scope>
    <source>
        <strain evidence="2 3">Red804</strain>
    </source>
</reference>
<comment type="caution">
    <text evidence="2">The sequence shown here is derived from an EMBL/GenBank/DDBJ whole genome shotgun (WGS) entry which is preliminary data.</text>
</comment>
<organism evidence="2 3">
    <name type="scientific">Geothrix limicola</name>
    <dbReference type="NCBI Taxonomy" id="2927978"/>
    <lineage>
        <taxon>Bacteria</taxon>
        <taxon>Pseudomonadati</taxon>
        <taxon>Acidobacteriota</taxon>
        <taxon>Holophagae</taxon>
        <taxon>Holophagales</taxon>
        <taxon>Holophagaceae</taxon>
        <taxon>Geothrix</taxon>
    </lineage>
</organism>
<sequence>MKRTAIMIAGLALAAAATPLFAEGPLNLYVKGGLVSSQGDARDMTNNGHGYTLEFGYTGAPESWKGLQYRVYAGMVTMPGDAGFKPWLRVDQGNGSEVIPYSEYQAMSASQQSSMTVFEQKFSYDLRGNFFGFDMIHPFTVGSQSFTAFLGPSLHQWFVTRVNPNATQGDRNWRAGWRLGLGYPVTKDVDLNLAYVFTEWRSKNSATMTYEKGGNPSRPAYLTLTASYHF</sequence>
<dbReference type="InterPro" id="IPR011250">
    <property type="entry name" value="OMP/PagP_B-barrel"/>
</dbReference>
<feature type="chain" id="PRO_5047439703" description="Outer membrane protein beta-barrel domain-containing protein" evidence="1">
    <location>
        <begin position="23"/>
        <end position="230"/>
    </location>
</feature>
<keyword evidence="1" id="KW-0732">Signal</keyword>
<protein>
    <recommendedName>
        <fullName evidence="4">Outer membrane protein beta-barrel domain-containing protein</fullName>
    </recommendedName>
</protein>
<dbReference type="EMBL" id="BSDE01000001">
    <property type="protein sequence ID" value="GLH71756.1"/>
    <property type="molecule type" value="Genomic_DNA"/>
</dbReference>
<keyword evidence="3" id="KW-1185">Reference proteome</keyword>
<dbReference type="SUPFAM" id="SSF56925">
    <property type="entry name" value="OMPA-like"/>
    <property type="match status" value="1"/>
</dbReference>
<evidence type="ECO:0000256" key="1">
    <source>
        <dbReference type="SAM" id="SignalP"/>
    </source>
</evidence>
<gene>
    <name evidence="2" type="ORF">GETHLI_02580</name>
</gene>
<name>A0ABQ5QBL4_9BACT</name>
<feature type="signal peptide" evidence="1">
    <location>
        <begin position="1"/>
        <end position="22"/>
    </location>
</feature>
<accession>A0ABQ5QBL4</accession>
<dbReference type="RefSeq" id="WP_285569269.1">
    <property type="nucleotide sequence ID" value="NZ_BSDE01000001.1"/>
</dbReference>
<proteinExistence type="predicted"/>